<dbReference type="Pfam" id="PF01527">
    <property type="entry name" value="HTH_Tnp_1"/>
    <property type="match status" value="1"/>
</dbReference>
<gene>
    <name evidence="1" type="ORF">C8R28_10852</name>
</gene>
<evidence type="ECO:0000313" key="2">
    <source>
        <dbReference type="Proteomes" id="UP000244110"/>
    </source>
</evidence>
<dbReference type="SUPFAM" id="SSF46689">
    <property type="entry name" value="Homeodomain-like"/>
    <property type="match status" value="1"/>
</dbReference>
<accession>A0A2T5HYU1</accession>
<proteinExistence type="predicted"/>
<dbReference type="Proteomes" id="UP000244110">
    <property type="component" value="Unassembled WGS sequence"/>
</dbReference>
<dbReference type="GO" id="GO:0004803">
    <property type="term" value="F:transposase activity"/>
    <property type="evidence" value="ECO:0007669"/>
    <property type="project" value="InterPro"/>
</dbReference>
<dbReference type="InterPro" id="IPR009057">
    <property type="entry name" value="Homeodomain-like_sf"/>
</dbReference>
<reference evidence="1 2" key="1">
    <citation type="submission" date="2018-04" db="EMBL/GenBank/DDBJ databases">
        <title>Active sludge and wastewater microbial communities from Klosterneuburg, Austria.</title>
        <authorList>
            <person name="Wagner M."/>
        </authorList>
    </citation>
    <scope>NUCLEOTIDE SEQUENCE [LARGE SCALE GENOMIC DNA]</scope>
    <source>
        <strain evidence="1 2">Nm4</strain>
    </source>
</reference>
<protein>
    <submittedName>
        <fullName evidence="1">Transposase</fullName>
    </submittedName>
</protein>
<dbReference type="Gene3D" id="1.10.10.60">
    <property type="entry name" value="Homeodomain-like"/>
    <property type="match status" value="1"/>
</dbReference>
<dbReference type="GO" id="GO:0006313">
    <property type="term" value="P:DNA transposition"/>
    <property type="evidence" value="ECO:0007669"/>
    <property type="project" value="InterPro"/>
</dbReference>
<comment type="caution">
    <text evidence="1">The sequence shown here is derived from an EMBL/GenBank/DDBJ whole genome shotgun (WGS) entry which is preliminary data.</text>
</comment>
<name>A0A2T5HYU1_9PROT</name>
<dbReference type="RefSeq" id="WP_181258619.1">
    <property type="nucleotide sequence ID" value="NZ_QAOL01000085.1"/>
</dbReference>
<dbReference type="AlphaFoldDB" id="A0A2T5HYU1"/>
<organism evidence="1 2">
    <name type="scientific">Nitrosomonas ureae</name>
    <dbReference type="NCBI Taxonomy" id="44577"/>
    <lineage>
        <taxon>Bacteria</taxon>
        <taxon>Pseudomonadati</taxon>
        <taxon>Pseudomonadota</taxon>
        <taxon>Betaproteobacteria</taxon>
        <taxon>Nitrosomonadales</taxon>
        <taxon>Nitrosomonadaceae</taxon>
        <taxon>Nitrosomonas</taxon>
    </lineage>
</organism>
<dbReference type="EMBL" id="QAOL01000085">
    <property type="protein sequence ID" value="PTQ76754.1"/>
    <property type="molecule type" value="Genomic_DNA"/>
</dbReference>
<dbReference type="InterPro" id="IPR002514">
    <property type="entry name" value="Transposase_8"/>
</dbReference>
<sequence>MELPRTQYSQEFRKESVKFFKESGLTLVEAAKRLSLPQGTLKNWVYADKRGELTTV</sequence>
<dbReference type="GO" id="GO:0003677">
    <property type="term" value="F:DNA binding"/>
    <property type="evidence" value="ECO:0007669"/>
    <property type="project" value="InterPro"/>
</dbReference>
<evidence type="ECO:0000313" key="1">
    <source>
        <dbReference type="EMBL" id="PTQ76754.1"/>
    </source>
</evidence>